<name>A0A6P7TMJ8_9MOLL</name>
<dbReference type="Pfam" id="PF01359">
    <property type="entry name" value="Transposase_1"/>
    <property type="match status" value="1"/>
</dbReference>
<evidence type="ECO:0000313" key="1">
    <source>
        <dbReference type="Proteomes" id="UP000515154"/>
    </source>
</evidence>
<keyword evidence="1" id="KW-1185">Reference proteome</keyword>
<protein>
    <submittedName>
        <fullName evidence="2">Uncharacterized protein LOC115223701</fullName>
    </submittedName>
</protein>
<gene>
    <name evidence="2" type="primary">LOC115223701</name>
</gene>
<sequence length="146" mass="17349">MILKDHRISAKFIAETLEISCKRVGHILDLRKLSTKWMPKCLNAKQKCIRVTTFLDWFAEGEVDFMARLVTMDETWLHHYDLQIKKQSMEWRHKGLPRSKKSAGKILTPVFWDKDGELLVKYLPKDCTINAEYYRSLWDDLYEALK</sequence>
<reference evidence="2" key="1">
    <citation type="submission" date="2025-08" db="UniProtKB">
        <authorList>
            <consortium name="RefSeq"/>
        </authorList>
    </citation>
    <scope>IDENTIFICATION</scope>
</reference>
<dbReference type="KEGG" id="osn:115223701"/>
<dbReference type="Gene3D" id="3.30.420.10">
    <property type="entry name" value="Ribonuclease H-like superfamily/Ribonuclease H"/>
    <property type="match status" value="1"/>
</dbReference>
<dbReference type="InterPro" id="IPR036397">
    <property type="entry name" value="RNaseH_sf"/>
</dbReference>
<dbReference type="AlphaFoldDB" id="A0A6P7TMJ8"/>
<organism evidence="1 2">
    <name type="scientific">Octopus sinensis</name>
    <name type="common">East Asian common octopus</name>
    <dbReference type="NCBI Taxonomy" id="2607531"/>
    <lineage>
        <taxon>Eukaryota</taxon>
        <taxon>Metazoa</taxon>
        <taxon>Spiralia</taxon>
        <taxon>Lophotrochozoa</taxon>
        <taxon>Mollusca</taxon>
        <taxon>Cephalopoda</taxon>
        <taxon>Coleoidea</taxon>
        <taxon>Octopodiformes</taxon>
        <taxon>Octopoda</taxon>
        <taxon>Incirrata</taxon>
        <taxon>Octopodidae</taxon>
        <taxon>Octopus</taxon>
    </lineage>
</organism>
<dbReference type="GO" id="GO:0003676">
    <property type="term" value="F:nucleic acid binding"/>
    <property type="evidence" value="ECO:0007669"/>
    <property type="project" value="InterPro"/>
</dbReference>
<dbReference type="PANTHER" id="PTHR46060">
    <property type="entry name" value="MARINER MOS1 TRANSPOSASE-LIKE PROTEIN"/>
    <property type="match status" value="1"/>
</dbReference>
<proteinExistence type="predicted"/>
<accession>A0A6P7TMJ8</accession>
<dbReference type="Proteomes" id="UP000515154">
    <property type="component" value="Linkage group LG23"/>
</dbReference>
<dbReference type="InterPro" id="IPR052709">
    <property type="entry name" value="Transposase-MT_Hybrid"/>
</dbReference>
<evidence type="ECO:0000313" key="2">
    <source>
        <dbReference type="RefSeq" id="XP_029650236.1"/>
    </source>
</evidence>
<dbReference type="PANTHER" id="PTHR46060:SF1">
    <property type="entry name" value="MARINER MOS1 TRANSPOSASE-LIKE PROTEIN"/>
    <property type="match status" value="1"/>
</dbReference>
<dbReference type="InterPro" id="IPR001888">
    <property type="entry name" value="Transposase_1"/>
</dbReference>
<dbReference type="RefSeq" id="XP_029650236.1">
    <property type="nucleotide sequence ID" value="XM_029794376.1"/>
</dbReference>